<evidence type="ECO:0000313" key="7">
    <source>
        <dbReference type="Proteomes" id="UP000016931"/>
    </source>
</evidence>
<evidence type="ECO:0000256" key="1">
    <source>
        <dbReference type="ARBA" id="ARBA00023125"/>
    </source>
</evidence>
<dbReference type="OrthoDB" id="5402974at2759"/>
<feature type="compositionally biased region" description="Basic and acidic residues" evidence="4">
    <location>
        <begin position="1425"/>
        <end position="1437"/>
    </location>
</feature>
<dbReference type="HOGENOM" id="CLU_244233_0_0_1"/>
<feature type="compositionally biased region" description="Low complexity" evidence="4">
    <location>
        <begin position="1049"/>
        <end position="1068"/>
    </location>
</feature>
<organism evidence="6 7">
    <name type="scientific">Sphaerulina musiva (strain SO2202)</name>
    <name type="common">Poplar stem canker fungus</name>
    <name type="synonym">Septoria musiva</name>
    <dbReference type="NCBI Taxonomy" id="692275"/>
    <lineage>
        <taxon>Eukaryota</taxon>
        <taxon>Fungi</taxon>
        <taxon>Dikarya</taxon>
        <taxon>Ascomycota</taxon>
        <taxon>Pezizomycotina</taxon>
        <taxon>Dothideomycetes</taxon>
        <taxon>Dothideomycetidae</taxon>
        <taxon>Mycosphaerellales</taxon>
        <taxon>Mycosphaerellaceae</taxon>
        <taxon>Sphaerulina</taxon>
    </lineage>
</organism>
<feature type="compositionally biased region" description="Polar residues" evidence="4">
    <location>
        <begin position="58"/>
        <end position="69"/>
    </location>
</feature>
<feature type="compositionally biased region" description="Low complexity" evidence="4">
    <location>
        <begin position="1276"/>
        <end position="1287"/>
    </location>
</feature>
<feature type="compositionally biased region" description="Polar residues" evidence="4">
    <location>
        <begin position="1304"/>
        <end position="1313"/>
    </location>
</feature>
<dbReference type="PROSITE" id="PS00658">
    <property type="entry name" value="FORK_HEAD_2"/>
    <property type="match status" value="1"/>
</dbReference>
<accession>M3CL22</accession>
<name>M3CL22_SPHMS</name>
<dbReference type="PANTHER" id="PTHR21712">
    <property type="entry name" value="PRE-RRNA-PROCESSING PROTEIN FHL1"/>
    <property type="match status" value="1"/>
</dbReference>
<feature type="compositionally biased region" description="Low complexity" evidence="4">
    <location>
        <begin position="726"/>
        <end position="746"/>
    </location>
</feature>
<feature type="compositionally biased region" description="Low complexity" evidence="4">
    <location>
        <begin position="1085"/>
        <end position="1103"/>
    </location>
</feature>
<dbReference type="Gene3D" id="1.10.10.10">
    <property type="entry name" value="Winged helix-like DNA-binding domain superfamily/Winged helix DNA-binding domain"/>
    <property type="match status" value="1"/>
</dbReference>
<feature type="compositionally biased region" description="Low complexity" evidence="4">
    <location>
        <begin position="755"/>
        <end position="764"/>
    </location>
</feature>
<feature type="compositionally biased region" description="Basic residues" evidence="4">
    <location>
        <begin position="499"/>
        <end position="508"/>
    </location>
</feature>
<feature type="compositionally biased region" description="Low complexity" evidence="4">
    <location>
        <begin position="547"/>
        <end position="572"/>
    </location>
</feature>
<feature type="region of interest" description="Disordered" evidence="4">
    <location>
        <begin position="1041"/>
        <end position="1451"/>
    </location>
</feature>
<sequence length="1451" mass="154727">MEDSGLAFAAPASYLPDGLAMKDNSNHLAMQQMDLPDTANIFATPVRNTVGHGAGTGAQEQAGSGSHSLNIASDGDGVRQSEGGQMNAPAANETCVASASKTVDSKLERSQLDYSTLDTPARPTVDHGIESGVRDTLDMSLPDCGVFKVESVPPGNPANLELYESQDGPPTNGELPETESMADPSTPSVAQGAFTASPTIAEEEPSVHQAYAMLKFPDSYYYVKSTNVMITRDETFYRVYRESKRQKRLRAKMQRAAQQTLDDYAREPSHHSQHGGDDEDDEDLMGRPAHGLLSAYSDAGGPVSYVVKPDNDFVSFDSPPLVHRARKSKHNSSSNHSIAPRSLHEFEQGAELEGDLYLDKEGRLHDPHEWAQVAIHPQDPKDIEKISREHLIIRYDADKRSWVMDVIGNRVLHNGELRNRGESDIDLSHDDEIIIISVSFRFMLPADEGIDVMESVECDDDEFETSLAARRISDTIDDIESDEDADSSEEDVPLAQQTKPKKLKVKVPKNKEPKPKPLKLKLKNKQASKNAEVKIADTHGKKDKVTGKTPAKAGGKTGGKTPAKATKAVAKAEPTPDARPPPTEAEASKATTKAADEQQSAPSTEAQLVEFAQAPPAGPPTQASPPAPINLDPNSAFAGADPSQLPQKRKGPGRPPKNGLISKRDDAGVKRKIKEYERQNLPPPPMNELLEMVRVEQRQKDAAAKAASRGEATPDMVIQNMDPRMPNYSVPYASAAPSQPAQSLPAGTNSPHDLPQSAARSTSPRPRRPAKSPSPMPAQESFTEEQLKKPTITYVFIIDEILQDPALDGQADLQTIYDKIQKRWPYFKYGTSTNGWQSSVRHNLLQCQRFVESGKSGKGKYWKINFEHELDPKKRKQATPPPQHPPQSGSGGPPYSQPYNVPYQQANNMYSSPYNPGAYPGAGPAGGAQAPPSGPPASGPYPQQTHYGSQPPNGNRMPPQQPPAPQPFATIVQAIVAYKPQFLQPHVGKDTHARAEEQFNQALNHYSELHAGNTPTTEGQIDESQDPFRTMKQIFIQYGQGDTRGTQSNAPTPAPNAAPTANAVPAAPGKVTSHAPAAVMGGSGAPAIAGTTTTPVPQVHPTQNMTSSQPLTAAPGVNSSTAMPFSQQMQPPAMSGIQPKPPTSGPGPSNIQPTATRPVSTASMQNASIIPVAGAATQSQPQTAPTPMQVAPPRPLATGSQTGTSSAAGGAPRFQPSAAPSISSSQNGQQQTNRVASPSSASLPRPPPVQRPQQTTNAGISPPPVVPAHQPGPTIQAHAPAPQARAQLGPLQRPTPNVVGGATKPQQHVSSPSGPAPLAQLSSPVPPQQCKPDQKLAQTGSNVISPALPRVNGFQAQSMDRNDANQGALTDVRPPPAGVKRVADHSDEDQAAKRPKILSANQAPDANSALETTPYEKSPSAGAKRTADESMDSEAKRLKTTQESAATPAAS</sequence>
<gene>
    <name evidence="6" type="ORF">SEPMUDRAFT_148183</name>
</gene>
<dbReference type="InterPro" id="IPR045178">
    <property type="entry name" value="Fhl1/FHA1"/>
</dbReference>
<feature type="compositionally biased region" description="Basic residues" evidence="4">
    <location>
        <begin position="516"/>
        <end position="526"/>
    </location>
</feature>
<feature type="compositionally biased region" description="Basic and acidic residues" evidence="4">
    <location>
        <begin position="662"/>
        <end position="678"/>
    </location>
</feature>
<proteinExistence type="predicted"/>
<feature type="compositionally biased region" description="Basic and acidic residues" evidence="4">
    <location>
        <begin position="1381"/>
        <end position="1392"/>
    </location>
</feature>
<feature type="region of interest" description="Disordered" evidence="4">
    <location>
        <begin position="164"/>
        <end position="191"/>
    </location>
</feature>
<feature type="compositionally biased region" description="Polar residues" evidence="4">
    <location>
        <begin position="1176"/>
        <end position="1186"/>
    </location>
</feature>
<feature type="compositionally biased region" description="Polar residues" evidence="4">
    <location>
        <begin position="1146"/>
        <end position="1168"/>
    </location>
</feature>
<evidence type="ECO:0000256" key="4">
    <source>
        <dbReference type="SAM" id="MobiDB-lite"/>
    </source>
</evidence>
<feature type="compositionally biased region" description="Acidic residues" evidence="4">
    <location>
        <begin position="475"/>
        <end position="492"/>
    </location>
</feature>
<dbReference type="InterPro" id="IPR001766">
    <property type="entry name" value="Fork_head_dom"/>
</dbReference>
<feature type="region of interest" description="Disordered" evidence="4">
    <location>
        <begin position="474"/>
        <end position="785"/>
    </location>
</feature>
<feature type="compositionally biased region" description="Polar residues" evidence="4">
    <location>
        <begin position="1399"/>
        <end position="1411"/>
    </location>
</feature>
<dbReference type="EMBL" id="KB456262">
    <property type="protein sequence ID" value="EMF14483.1"/>
    <property type="molecule type" value="Genomic_DNA"/>
</dbReference>
<dbReference type="InterPro" id="IPR030456">
    <property type="entry name" value="TF_fork_head_CS_2"/>
</dbReference>
<keyword evidence="7" id="KW-1185">Reference proteome</keyword>
<feature type="compositionally biased region" description="Basic and acidic residues" evidence="4">
    <location>
        <begin position="691"/>
        <end position="703"/>
    </location>
</feature>
<keyword evidence="1 3" id="KW-0238">DNA-binding</keyword>
<dbReference type="GO" id="GO:0060962">
    <property type="term" value="P:regulation of ribosomal protein gene transcription by RNA polymerase II"/>
    <property type="evidence" value="ECO:0007669"/>
    <property type="project" value="InterPro"/>
</dbReference>
<feature type="compositionally biased region" description="Low complexity" evidence="4">
    <location>
        <begin position="1197"/>
        <end position="1226"/>
    </location>
</feature>
<dbReference type="SUPFAM" id="SSF46785">
    <property type="entry name" value="Winged helix' DNA-binding domain"/>
    <property type="match status" value="1"/>
</dbReference>
<evidence type="ECO:0000256" key="3">
    <source>
        <dbReference type="PROSITE-ProRule" id="PRU00089"/>
    </source>
</evidence>
<dbReference type="Pfam" id="PF00250">
    <property type="entry name" value="Forkhead"/>
    <property type="match status" value="1"/>
</dbReference>
<feature type="compositionally biased region" description="Basic and acidic residues" evidence="4">
    <location>
        <begin position="531"/>
        <end position="546"/>
    </location>
</feature>
<dbReference type="Proteomes" id="UP000016931">
    <property type="component" value="Unassembled WGS sequence"/>
</dbReference>
<protein>
    <recommendedName>
        <fullName evidence="5">Fork-head domain-containing protein</fullName>
    </recommendedName>
</protein>
<comment type="subcellular location">
    <subcellularLocation>
        <location evidence="3">Nucleus</location>
    </subcellularLocation>
</comment>
<feature type="domain" description="Fork-head" evidence="5">
    <location>
        <begin position="789"/>
        <end position="865"/>
    </location>
</feature>
<feature type="compositionally biased region" description="Pro residues" evidence="4">
    <location>
        <begin position="616"/>
        <end position="628"/>
    </location>
</feature>
<feature type="compositionally biased region" description="Polar residues" evidence="4">
    <location>
        <begin position="902"/>
        <end position="911"/>
    </location>
</feature>
<dbReference type="GO" id="GO:0003700">
    <property type="term" value="F:DNA-binding transcription factor activity"/>
    <property type="evidence" value="ECO:0007669"/>
    <property type="project" value="InterPro"/>
</dbReference>
<dbReference type="RefSeq" id="XP_016762604.1">
    <property type="nucleotide sequence ID" value="XM_016904759.1"/>
</dbReference>
<feature type="compositionally biased region" description="Polar residues" evidence="4">
    <location>
        <begin position="1441"/>
        <end position="1451"/>
    </location>
</feature>
<feature type="compositionally biased region" description="Polar residues" evidence="4">
    <location>
        <begin position="1104"/>
        <end position="1130"/>
    </location>
</feature>
<evidence type="ECO:0000259" key="5">
    <source>
        <dbReference type="PROSITE" id="PS50039"/>
    </source>
</evidence>
<feature type="region of interest" description="Disordered" evidence="4">
    <location>
        <begin position="50"/>
        <end position="69"/>
    </location>
</feature>
<dbReference type="InterPro" id="IPR008984">
    <property type="entry name" value="SMAD_FHA_dom_sf"/>
</dbReference>
<feature type="compositionally biased region" description="Polar residues" evidence="4">
    <location>
        <begin position="1354"/>
        <end position="1368"/>
    </location>
</feature>
<keyword evidence="2 3" id="KW-0539">Nucleus</keyword>
<feature type="compositionally biased region" description="Basic and acidic residues" evidence="4">
    <location>
        <begin position="263"/>
        <end position="276"/>
    </location>
</feature>
<reference evidence="6 7" key="1">
    <citation type="journal article" date="2012" name="PLoS Pathog.">
        <title>Diverse lifestyles and strategies of plant pathogenesis encoded in the genomes of eighteen Dothideomycetes fungi.</title>
        <authorList>
            <person name="Ohm R.A."/>
            <person name="Feau N."/>
            <person name="Henrissat B."/>
            <person name="Schoch C.L."/>
            <person name="Horwitz B.A."/>
            <person name="Barry K.W."/>
            <person name="Condon B.J."/>
            <person name="Copeland A.C."/>
            <person name="Dhillon B."/>
            <person name="Glaser F."/>
            <person name="Hesse C.N."/>
            <person name="Kosti I."/>
            <person name="LaButti K."/>
            <person name="Lindquist E.A."/>
            <person name="Lucas S."/>
            <person name="Salamov A.A."/>
            <person name="Bradshaw R.E."/>
            <person name="Ciuffetti L."/>
            <person name="Hamelin R.C."/>
            <person name="Kema G.H.J."/>
            <person name="Lawrence C."/>
            <person name="Scott J.A."/>
            <person name="Spatafora J.W."/>
            <person name="Turgeon B.G."/>
            <person name="de Wit P.J.G.M."/>
            <person name="Zhong S."/>
            <person name="Goodwin S.B."/>
            <person name="Grigoriev I.V."/>
        </authorList>
    </citation>
    <scope>NUCLEOTIDE SEQUENCE [LARGE SCALE GENOMIC DNA]</scope>
    <source>
        <strain evidence="6 7">SO2202</strain>
    </source>
</reference>
<feature type="DNA-binding region" description="Fork-head" evidence="3">
    <location>
        <begin position="789"/>
        <end position="865"/>
    </location>
</feature>
<feature type="compositionally biased region" description="Low complexity" evidence="4">
    <location>
        <begin position="1234"/>
        <end position="1243"/>
    </location>
</feature>
<dbReference type="GO" id="GO:0005634">
    <property type="term" value="C:nucleus"/>
    <property type="evidence" value="ECO:0007669"/>
    <property type="project" value="UniProtKB-SubCell"/>
</dbReference>
<evidence type="ECO:0000256" key="2">
    <source>
        <dbReference type="ARBA" id="ARBA00023242"/>
    </source>
</evidence>
<dbReference type="STRING" id="692275.M3CL22"/>
<dbReference type="PROSITE" id="PS50039">
    <property type="entry name" value="FORK_HEAD_3"/>
    <property type="match status" value="1"/>
</dbReference>
<dbReference type="SUPFAM" id="SSF49879">
    <property type="entry name" value="SMAD/FHA domain"/>
    <property type="match status" value="1"/>
</dbReference>
<dbReference type="GO" id="GO:0043565">
    <property type="term" value="F:sequence-specific DNA binding"/>
    <property type="evidence" value="ECO:0007669"/>
    <property type="project" value="InterPro"/>
</dbReference>
<dbReference type="eggNOG" id="KOG2294">
    <property type="taxonomic scope" value="Eukaryota"/>
</dbReference>
<dbReference type="InterPro" id="IPR036390">
    <property type="entry name" value="WH_DNA-bd_sf"/>
</dbReference>
<dbReference type="GeneID" id="27901896"/>
<feature type="region of interest" description="Disordered" evidence="4">
    <location>
        <begin position="873"/>
        <end position="966"/>
    </location>
</feature>
<dbReference type="PANTHER" id="PTHR21712:SF29">
    <property type="entry name" value="PRE-RRNA-PROCESSING PROTEIN FHL1"/>
    <property type="match status" value="1"/>
</dbReference>
<dbReference type="OMA" id="SYYMHTY"/>
<evidence type="ECO:0000313" key="6">
    <source>
        <dbReference type="EMBL" id="EMF14483.1"/>
    </source>
</evidence>
<dbReference type="SMART" id="SM00339">
    <property type="entry name" value="FH"/>
    <property type="match status" value="1"/>
</dbReference>
<feature type="compositionally biased region" description="Polar residues" evidence="4">
    <location>
        <begin position="597"/>
        <end position="606"/>
    </location>
</feature>
<feature type="compositionally biased region" description="Low complexity" evidence="4">
    <location>
        <begin position="584"/>
        <end position="593"/>
    </location>
</feature>
<feature type="compositionally biased region" description="Low complexity" evidence="4">
    <location>
        <begin position="912"/>
        <end position="931"/>
    </location>
</feature>
<feature type="region of interest" description="Disordered" evidence="4">
    <location>
        <begin position="253"/>
        <end position="288"/>
    </location>
</feature>
<dbReference type="InterPro" id="IPR036388">
    <property type="entry name" value="WH-like_DNA-bd_sf"/>
</dbReference>